<evidence type="ECO:0000313" key="3">
    <source>
        <dbReference type="Proteomes" id="UP000005239"/>
    </source>
</evidence>
<accession>A0A8R1UHV2</accession>
<sequence length="232" mass="24656">MAALVASLLLSTFSVVASITCFLSSTSLVRRDVIQIIPGRNLITCQAACMNDPACTAIQITSSSRNCVIFGADITLTIGSCPAPFTCMLKTTTGCIPKARRPIDLGYVADYCSGAVQSAPADDGRSKPCGTFAIGNQTVFIDALLHDGTNKVLENYNAGFMISVPSTNVQCPAYIQFSFMNIYDGTAKQAVYTSDVPRHVYCANRVWMEVTEAVTRDSYALTAASCVSPSPG</sequence>
<accession>A0A2A6CLV0</accession>
<feature type="signal peptide" evidence="1">
    <location>
        <begin position="1"/>
        <end position="18"/>
    </location>
</feature>
<gene>
    <name evidence="2" type="primary">WBGene00118899</name>
</gene>
<evidence type="ECO:0000256" key="1">
    <source>
        <dbReference type="SAM" id="SignalP"/>
    </source>
</evidence>
<feature type="chain" id="PRO_5046885158" evidence="1">
    <location>
        <begin position="19"/>
        <end position="232"/>
    </location>
</feature>
<proteinExistence type="predicted"/>
<keyword evidence="1" id="KW-0732">Signal</keyword>
<dbReference type="InterPro" id="IPR003609">
    <property type="entry name" value="Pan_app"/>
</dbReference>
<name>A0A2A6CLV0_PRIPA</name>
<dbReference type="EnsemblMetazoa" id="PPA29345.1">
    <property type="protein sequence ID" value="PPA29345.1"/>
    <property type="gene ID" value="WBGene00118899"/>
</dbReference>
<reference evidence="3" key="1">
    <citation type="journal article" date="2008" name="Nat. Genet.">
        <title>The Pristionchus pacificus genome provides a unique perspective on nematode lifestyle and parasitism.</title>
        <authorList>
            <person name="Dieterich C."/>
            <person name="Clifton S.W."/>
            <person name="Schuster L.N."/>
            <person name="Chinwalla A."/>
            <person name="Delehaunty K."/>
            <person name="Dinkelacker I."/>
            <person name="Fulton L."/>
            <person name="Fulton R."/>
            <person name="Godfrey J."/>
            <person name="Minx P."/>
            <person name="Mitreva M."/>
            <person name="Roeseler W."/>
            <person name="Tian H."/>
            <person name="Witte H."/>
            <person name="Yang S.P."/>
            <person name="Wilson R.K."/>
            <person name="Sommer R.J."/>
        </authorList>
    </citation>
    <scope>NUCLEOTIDE SEQUENCE [LARGE SCALE GENOMIC DNA]</scope>
    <source>
        <strain evidence="3">PS312</strain>
    </source>
</reference>
<dbReference type="AlphaFoldDB" id="A0A2A6CLV0"/>
<dbReference type="PROSITE" id="PS50948">
    <property type="entry name" value="PAN"/>
    <property type="match status" value="1"/>
</dbReference>
<organism evidence="2 3">
    <name type="scientific">Pristionchus pacificus</name>
    <name type="common">Parasitic nematode worm</name>
    <dbReference type="NCBI Taxonomy" id="54126"/>
    <lineage>
        <taxon>Eukaryota</taxon>
        <taxon>Metazoa</taxon>
        <taxon>Ecdysozoa</taxon>
        <taxon>Nematoda</taxon>
        <taxon>Chromadorea</taxon>
        <taxon>Rhabditida</taxon>
        <taxon>Rhabditina</taxon>
        <taxon>Diplogasteromorpha</taxon>
        <taxon>Diplogasteroidea</taxon>
        <taxon>Neodiplogasteridae</taxon>
        <taxon>Pristionchus</taxon>
    </lineage>
</organism>
<protein>
    <submittedName>
        <fullName evidence="2">Apple domain-containing protein</fullName>
    </submittedName>
</protein>
<reference evidence="2" key="2">
    <citation type="submission" date="2022-06" db="UniProtKB">
        <authorList>
            <consortium name="EnsemblMetazoa"/>
        </authorList>
    </citation>
    <scope>IDENTIFICATION</scope>
    <source>
        <strain evidence="2">PS312</strain>
    </source>
</reference>
<evidence type="ECO:0000313" key="2">
    <source>
        <dbReference type="EnsemblMetazoa" id="PPA29345.1"/>
    </source>
</evidence>
<keyword evidence="3" id="KW-1185">Reference proteome</keyword>
<dbReference type="Proteomes" id="UP000005239">
    <property type="component" value="Unassembled WGS sequence"/>
</dbReference>